<evidence type="ECO:0000313" key="5">
    <source>
        <dbReference type="EMBL" id="CAK6982812.1"/>
    </source>
</evidence>
<feature type="signal peptide" evidence="3">
    <location>
        <begin position="1"/>
        <end position="23"/>
    </location>
</feature>
<sequence>MFYMWTCFSLLCAATILQSSASAEEVSLKCNDTVEVDDGEDVTLNCRITDMTGNNCKGVEYHWSNSHGSIQCNSDLKEYICGWDKLTYVYLTISNVIKEENYTVRVRMDCGFAPSSAIKVQVQKQSRRGDTEPSKSQSRVIPTILGIFITTAAVGFLCFLFITNRGRQIINRMKKEKTQRGDDREAEKEKCADP</sequence>
<protein>
    <submittedName>
        <fullName evidence="5">Uncharacterized protein LOC122970953</fullName>
    </submittedName>
</protein>
<feature type="compositionally biased region" description="Basic and acidic residues" evidence="1">
    <location>
        <begin position="176"/>
        <end position="194"/>
    </location>
</feature>
<evidence type="ECO:0000313" key="6">
    <source>
        <dbReference type="Proteomes" id="UP001314229"/>
    </source>
</evidence>
<reference evidence="5 6" key="1">
    <citation type="submission" date="2024-01" db="EMBL/GenBank/DDBJ databases">
        <authorList>
            <person name="Alioto T."/>
            <person name="Alioto T."/>
            <person name="Gomez Garrido J."/>
        </authorList>
    </citation>
    <scope>NUCLEOTIDE SEQUENCE [LARGE SCALE GENOMIC DNA]</scope>
</reference>
<keyword evidence="2" id="KW-1133">Transmembrane helix</keyword>
<evidence type="ECO:0000256" key="1">
    <source>
        <dbReference type="SAM" id="MobiDB-lite"/>
    </source>
</evidence>
<feature type="chain" id="PRO_5043606548" evidence="3">
    <location>
        <begin position="24"/>
        <end position="194"/>
    </location>
</feature>
<dbReference type="Gene3D" id="2.60.40.10">
    <property type="entry name" value="Immunoglobulins"/>
    <property type="match status" value="1"/>
</dbReference>
<dbReference type="InterPro" id="IPR003599">
    <property type="entry name" value="Ig_sub"/>
</dbReference>
<comment type="caution">
    <text evidence="5">The sequence shown here is derived from an EMBL/GenBank/DDBJ whole genome shotgun (WGS) entry which is preliminary data.</text>
</comment>
<keyword evidence="3" id="KW-0732">Signal</keyword>
<feature type="region of interest" description="Disordered" evidence="1">
    <location>
        <begin position="173"/>
        <end position="194"/>
    </location>
</feature>
<gene>
    <name evidence="5" type="ORF">FSCOSCO3_A003367</name>
</gene>
<organism evidence="5 6">
    <name type="scientific">Scomber scombrus</name>
    <name type="common">Atlantic mackerel</name>
    <name type="synonym">Scomber vernalis</name>
    <dbReference type="NCBI Taxonomy" id="13677"/>
    <lineage>
        <taxon>Eukaryota</taxon>
        <taxon>Metazoa</taxon>
        <taxon>Chordata</taxon>
        <taxon>Craniata</taxon>
        <taxon>Vertebrata</taxon>
        <taxon>Euteleostomi</taxon>
        <taxon>Actinopterygii</taxon>
        <taxon>Neopterygii</taxon>
        <taxon>Teleostei</taxon>
        <taxon>Neoteleostei</taxon>
        <taxon>Acanthomorphata</taxon>
        <taxon>Pelagiaria</taxon>
        <taxon>Scombriformes</taxon>
        <taxon>Scombridae</taxon>
        <taxon>Scomber</taxon>
    </lineage>
</organism>
<accession>A0AAV1QEH1</accession>
<dbReference type="InterPro" id="IPR013783">
    <property type="entry name" value="Ig-like_fold"/>
</dbReference>
<evidence type="ECO:0000259" key="4">
    <source>
        <dbReference type="SMART" id="SM00409"/>
    </source>
</evidence>
<name>A0AAV1QEH1_SCOSC</name>
<keyword evidence="2" id="KW-0812">Transmembrane</keyword>
<feature type="domain" description="Immunoglobulin" evidence="4">
    <location>
        <begin position="31"/>
        <end position="123"/>
    </location>
</feature>
<dbReference type="Proteomes" id="UP001314229">
    <property type="component" value="Unassembled WGS sequence"/>
</dbReference>
<dbReference type="EMBL" id="CAWUFR010001114">
    <property type="protein sequence ID" value="CAK6982812.1"/>
    <property type="molecule type" value="Genomic_DNA"/>
</dbReference>
<dbReference type="InterPro" id="IPR036179">
    <property type="entry name" value="Ig-like_dom_sf"/>
</dbReference>
<evidence type="ECO:0000256" key="2">
    <source>
        <dbReference type="SAM" id="Phobius"/>
    </source>
</evidence>
<keyword evidence="6" id="KW-1185">Reference proteome</keyword>
<dbReference type="AlphaFoldDB" id="A0AAV1QEH1"/>
<dbReference type="SUPFAM" id="SSF48726">
    <property type="entry name" value="Immunoglobulin"/>
    <property type="match status" value="1"/>
</dbReference>
<dbReference type="SMART" id="SM00409">
    <property type="entry name" value="IG"/>
    <property type="match status" value="1"/>
</dbReference>
<feature type="transmembrane region" description="Helical" evidence="2">
    <location>
        <begin position="140"/>
        <end position="163"/>
    </location>
</feature>
<proteinExistence type="predicted"/>
<keyword evidence="2" id="KW-0472">Membrane</keyword>
<evidence type="ECO:0000256" key="3">
    <source>
        <dbReference type="SAM" id="SignalP"/>
    </source>
</evidence>